<accession>A0A9P1NPQ1</accession>
<keyword evidence="3" id="KW-1185">Reference proteome</keyword>
<name>A0A9P1NPQ1_9PROT</name>
<gene>
    <name evidence="2" type="ORF">AZOBR_p1160050</name>
</gene>
<evidence type="ECO:0000313" key="2">
    <source>
        <dbReference type="EMBL" id="CCD01197.1"/>
    </source>
</evidence>
<protein>
    <submittedName>
        <fullName evidence="2">Uncharacterized protein</fullName>
    </submittedName>
</protein>
<feature type="region of interest" description="Disordered" evidence="1">
    <location>
        <begin position="1"/>
        <end position="35"/>
    </location>
</feature>
<evidence type="ECO:0000313" key="3">
    <source>
        <dbReference type="Proteomes" id="UP000007319"/>
    </source>
</evidence>
<dbReference type="KEGG" id="abs:AZOBR_p1160050"/>
<feature type="compositionally biased region" description="Polar residues" evidence="1">
    <location>
        <begin position="1"/>
        <end position="20"/>
    </location>
</feature>
<organism evidence="2 3">
    <name type="scientific">Azospirillum baldaniorum</name>
    <dbReference type="NCBI Taxonomy" id="1064539"/>
    <lineage>
        <taxon>Bacteria</taxon>
        <taxon>Pseudomonadati</taxon>
        <taxon>Pseudomonadota</taxon>
        <taxon>Alphaproteobacteria</taxon>
        <taxon>Rhodospirillales</taxon>
        <taxon>Azospirillaceae</taxon>
        <taxon>Azospirillum</taxon>
    </lineage>
</organism>
<dbReference type="EMBL" id="HE577328">
    <property type="protein sequence ID" value="CCD01197.1"/>
    <property type="molecule type" value="Genomic_DNA"/>
</dbReference>
<sequence>MFTHPCRQTTPNFCPSTPKTGSDRPLRWGVGQSAA</sequence>
<keyword evidence="2" id="KW-0614">Plasmid</keyword>
<dbReference type="AlphaFoldDB" id="A0A9P1NPQ1"/>
<dbReference type="Proteomes" id="UP000007319">
    <property type="component" value="Plasmid AZOBR_p1"/>
</dbReference>
<geneLocation type="plasmid" evidence="2 3">
    <name>AZOBR_p1</name>
</geneLocation>
<reference evidence="2 3" key="1">
    <citation type="journal article" date="2011" name="PLoS Genet.">
        <title>Azospirillum genomes reveal transition of bacteria from aquatic to terrestrial environments.</title>
        <authorList>
            <person name="Wisniewski-Dye F."/>
            <person name="Borziak K."/>
            <person name="Khalsa-Moyers G."/>
            <person name="Alexandre G."/>
            <person name="Sukharnikov L.O."/>
            <person name="Wuichet K."/>
            <person name="Hurst G.B."/>
            <person name="McDonald W.H."/>
            <person name="Robertson J.S."/>
            <person name="Barbe V."/>
            <person name="Calteau A."/>
            <person name="Rouy Z."/>
            <person name="Mangenot S."/>
            <person name="Prigent-Combaret C."/>
            <person name="Normand P."/>
            <person name="Boyer M."/>
            <person name="Siguier P."/>
            <person name="Dessaux Y."/>
            <person name="Elmerich C."/>
            <person name="Condemine G."/>
            <person name="Krishnen G."/>
            <person name="Kennedy I."/>
            <person name="Paterson A.H."/>
            <person name="Gonzalez V."/>
            <person name="Mavingui P."/>
            <person name="Zhulin I.B."/>
        </authorList>
    </citation>
    <scope>NUCLEOTIDE SEQUENCE [LARGE SCALE GENOMIC DNA]</scope>
    <source>
        <strain evidence="2 3">Sp245</strain>
    </source>
</reference>
<evidence type="ECO:0000256" key="1">
    <source>
        <dbReference type="SAM" id="MobiDB-lite"/>
    </source>
</evidence>
<proteinExistence type="predicted"/>